<dbReference type="Pfam" id="PF00135">
    <property type="entry name" value="COesterase"/>
    <property type="match status" value="1"/>
</dbReference>
<feature type="domain" description="Carboxylesterase type B" evidence="2">
    <location>
        <begin position="21"/>
        <end position="192"/>
    </location>
</feature>
<dbReference type="PROSITE" id="PS00941">
    <property type="entry name" value="CARBOXYLESTERASE_B_2"/>
    <property type="match status" value="1"/>
</dbReference>
<gene>
    <name evidence="3" type="primary">CarE</name>
</gene>
<dbReference type="SUPFAM" id="SSF53474">
    <property type="entry name" value="alpha/beta-Hydrolases"/>
    <property type="match status" value="1"/>
</dbReference>
<dbReference type="InterPro" id="IPR029058">
    <property type="entry name" value="AB_hydrolase_fold"/>
</dbReference>
<dbReference type="InterPro" id="IPR050309">
    <property type="entry name" value="Type-B_Carboxylest/Lipase"/>
</dbReference>
<dbReference type="Gene3D" id="3.40.50.1820">
    <property type="entry name" value="alpha/beta hydrolase"/>
    <property type="match status" value="1"/>
</dbReference>
<evidence type="ECO:0000313" key="3">
    <source>
        <dbReference type="EMBL" id="AFN66424.1"/>
    </source>
</evidence>
<feature type="non-terminal residue" evidence="3">
    <location>
        <position position="1"/>
    </location>
</feature>
<protein>
    <submittedName>
        <fullName evidence="3">Carboxylesterase</fullName>
    </submittedName>
</protein>
<dbReference type="EMBL" id="JQ990761">
    <property type="protein sequence ID" value="AFN66424.1"/>
    <property type="molecule type" value="mRNA"/>
</dbReference>
<accession>I6ZMJ1</accession>
<evidence type="ECO:0000256" key="1">
    <source>
        <dbReference type="ARBA" id="ARBA00023180"/>
    </source>
</evidence>
<proteinExistence type="evidence at transcript level"/>
<name>I6ZMJ1_LAOST</name>
<organism evidence="3">
    <name type="scientific">Laodelphax striatellus</name>
    <name type="common">Small brown planthopper</name>
    <name type="synonym">Delphax striatella</name>
    <dbReference type="NCBI Taxonomy" id="195883"/>
    <lineage>
        <taxon>Eukaryota</taxon>
        <taxon>Metazoa</taxon>
        <taxon>Ecdysozoa</taxon>
        <taxon>Arthropoda</taxon>
        <taxon>Hexapoda</taxon>
        <taxon>Insecta</taxon>
        <taxon>Pterygota</taxon>
        <taxon>Neoptera</taxon>
        <taxon>Paraneoptera</taxon>
        <taxon>Hemiptera</taxon>
        <taxon>Auchenorrhyncha</taxon>
        <taxon>Fulgoroidea</taxon>
        <taxon>Delphacidae</taxon>
        <taxon>Criomorphinae</taxon>
        <taxon>Laodelphax</taxon>
    </lineage>
</organism>
<feature type="non-terminal residue" evidence="3">
    <location>
        <position position="194"/>
    </location>
</feature>
<reference evidence="3" key="1">
    <citation type="submission" date="2012-04" db="EMBL/GenBank/DDBJ databases">
        <title>Laodelphgax striatellus carboxylesterase-like genes.</title>
        <authorList>
            <person name="Zhang Y.-L."/>
            <person name="Wang L.-H."/>
            <person name="Fang J.-C."/>
        </authorList>
    </citation>
    <scope>NUCLEOTIDE SEQUENCE</scope>
    <source>
        <strain evidence="3">Yunnan</strain>
        <tissue evidence="3">Whole body</tissue>
    </source>
</reference>
<dbReference type="InterPro" id="IPR002018">
    <property type="entry name" value="CarbesteraseB"/>
</dbReference>
<keyword evidence="1" id="KW-0325">Glycoprotein</keyword>
<dbReference type="InterPro" id="IPR019819">
    <property type="entry name" value="Carboxylesterase_B_CS"/>
</dbReference>
<dbReference type="PANTHER" id="PTHR11559">
    <property type="entry name" value="CARBOXYLESTERASE"/>
    <property type="match status" value="1"/>
</dbReference>
<sequence>CTACTDDHPYLPPKVRVGRTDVVGAFRRDSDFLYETFLGIPYAQAPVRELRFKEPEPFNMTEGQFSATEYGNVCIQYSQMGYRIHGSEDCLYLNIYRPHIHIDSSTPLLDVVVYIHGGAFMYGSPTLSIKLLRLNLIYVTFTYRLGPIGFMSTGDGVLPGNLGLKDQVAALKWVHDNIHYFHGSPCSITISGVC</sequence>
<dbReference type="AlphaFoldDB" id="I6ZMJ1"/>
<evidence type="ECO:0000259" key="2">
    <source>
        <dbReference type="Pfam" id="PF00135"/>
    </source>
</evidence>